<reference evidence="1 2" key="1">
    <citation type="submission" date="2012-10" db="EMBL/GenBank/DDBJ databases">
        <authorList>
            <person name="Zafar N."/>
            <person name="Inman J."/>
            <person name="Hall N."/>
            <person name="Lorenzi H."/>
            <person name="Caler E."/>
        </authorList>
    </citation>
    <scope>NUCLEOTIDE SEQUENCE [LARGE SCALE GENOMIC DNA]</scope>
    <source>
        <strain evidence="1 2">IP1</strain>
    </source>
</reference>
<dbReference type="VEuPathDB" id="AmoebaDB:EIN_470270"/>
<accession>A0A0A1TWQ4</accession>
<organism evidence="1 2">
    <name type="scientific">Entamoeba invadens IP1</name>
    <dbReference type="NCBI Taxonomy" id="370355"/>
    <lineage>
        <taxon>Eukaryota</taxon>
        <taxon>Amoebozoa</taxon>
        <taxon>Evosea</taxon>
        <taxon>Archamoebae</taxon>
        <taxon>Mastigamoebida</taxon>
        <taxon>Entamoebidae</taxon>
        <taxon>Entamoeba</taxon>
    </lineage>
</organism>
<evidence type="ECO:0000313" key="2">
    <source>
        <dbReference type="Proteomes" id="UP000014680"/>
    </source>
</evidence>
<dbReference type="EMBL" id="KB207240">
    <property type="protein sequence ID" value="ELP83783.1"/>
    <property type="molecule type" value="Genomic_DNA"/>
</dbReference>
<gene>
    <name evidence="1" type="ORF">EIN_470270</name>
</gene>
<proteinExistence type="predicted"/>
<sequence>EMNLKEIK</sequence>
<name>A0A0A1TWQ4_ENTIV</name>
<dbReference type="RefSeq" id="XP_004183129.1">
    <property type="nucleotide sequence ID" value="XM_004183081.1"/>
</dbReference>
<dbReference type="Proteomes" id="UP000014680">
    <property type="component" value="Unassembled WGS sequence"/>
</dbReference>
<dbReference type="KEGG" id="eiv:EIN_470270"/>
<dbReference type="GeneID" id="14882657"/>
<keyword evidence="2" id="KW-1185">Reference proteome</keyword>
<evidence type="ECO:0000313" key="1">
    <source>
        <dbReference type="EMBL" id="ELP83783.1"/>
    </source>
</evidence>
<protein>
    <submittedName>
        <fullName evidence="1">Uncharacterized protein</fullName>
    </submittedName>
</protein>
<feature type="non-terminal residue" evidence="1">
    <location>
        <position position="1"/>
    </location>
</feature>